<dbReference type="EMBL" id="JWSP02000006">
    <property type="protein sequence ID" value="PNO27705.1"/>
    <property type="molecule type" value="Genomic_DNA"/>
</dbReference>
<dbReference type="AlphaFoldDB" id="A0A1J6ZGG7"/>
<protein>
    <submittedName>
        <fullName evidence="1">Uncharacterized protein</fullName>
    </submittedName>
</protein>
<gene>
    <name evidence="1" type="ORF">RK55_023110</name>
</gene>
<accession>A0A1J6ZGG7</accession>
<name>A0A1J6ZGG7_SALHO</name>
<evidence type="ECO:0000313" key="1">
    <source>
        <dbReference type="EMBL" id="PNO27705.1"/>
    </source>
</evidence>
<proteinExistence type="predicted"/>
<organism evidence="1 2">
    <name type="scientific">Salmonella enterica subsp. houtenae serovar 50:g,z51:-</name>
    <dbReference type="NCBI Taxonomy" id="1173947"/>
    <lineage>
        <taxon>Bacteria</taxon>
        <taxon>Pseudomonadati</taxon>
        <taxon>Pseudomonadota</taxon>
        <taxon>Gammaproteobacteria</taxon>
        <taxon>Enterobacterales</taxon>
        <taxon>Enterobacteriaceae</taxon>
        <taxon>Salmonella</taxon>
    </lineage>
</organism>
<evidence type="ECO:0000313" key="2">
    <source>
        <dbReference type="Proteomes" id="UP000236163"/>
    </source>
</evidence>
<comment type="caution">
    <text evidence="1">The sequence shown here is derived from an EMBL/GenBank/DDBJ whole genome shotgun (WGS) entry which is preliminary data.</text>
</comment>
<dbReference type="Proteomes" id="UP000236163">
    <property type="component" value="Unassembled WGS sequence"/>
</dbReference>
<reference evidence="2" key="1">
    <citation type="submission" date="2017-12" db="EMBL/GenBank/DDBJ databases">
        <title>FDA dAtabase for Regulatory Grade micrObial Sequences (FDA-ARGOS): Supporting development and validation of Infectious Disease Dx tests.</title>
        <authorList>
            <person name="Sichtig H."/>
            <person name="Tallon L."/>
            <person name="Sadzewicz L."/>
            <person name="Sengamalay N."/>
            <person name="Nagaraj S."/>
            <person name="Vavikolanu K."/>
            <person name="Aluvathingal J."/>
            <person name="Nadendla S."/>
            <person name="Pirone D.C."/>
            <person name="Hoffman M."/>
            <person name="Muruvanda T."/>
            <person name="Allard M."/>
            <person name="Evans P."/>
        </authorList>
    </citation>
    <scope>NUCLEOTIDE SEQUENCE [LARGE SCALE GENOMIC DNA]</scope>
    <source>
        <strain evidence="2">FDAARGOS_55</strain>
    </source>
</reference>
<sequence>MHIISFLSNMTLVSNASCQHGKINIGIMLNKEMIVAITAHCMAGMRRMNIRRVNIKNVGLIVASVRDKECSALWLMSDIL</sequence>